<reference evidence="1 2" key="1">
    <citation type="submission" date="2018-12" db="EMBL/GenBank/DDBJ databases">
        <title>Genome analysis provides insights into bioremediation potentialities of Halogeometricum borinquense strain N11.</title>
        <authorList>
            <person name="Najjari A."/>
            <person name="Youssef N."/>
            <person name="Fhoula I."/>
            <person name="Ben Dhia O."/>
            <person name="Mahjoubi M."/>
            <person name="Ouzari H.I."/>
            <person name="Cherif A."/>
        </authorList>
    </citation>
    <scope>NUCLEOTIDE SEQUENCE [LARGE SCALE GENOMIC DNA]</scope>
    <source>
        <strain evidence="1 2">N11</strain>
    </source>
</reference>
<gene>
    <name evidence="1" type="ORF">ELS19_10220</name>
</gene>
<dbReference type="Proteomes" id="UP000294028">
    <property type="component" value="Unassembled WGS sequence"/>
</dbReference>
<dbReference type="EMBL" id="RZHH01000002">
    <property type="protein sequence ID" value="RYJ15406.1"/>
    <property type="molecule type" value="Genomic_DNA"/>
</dbReference>
<sequence length="121" mass="13691">MGTNVVRFEVPTDIKQTVFIEDLFQKRDETVEMLVSPHLELKGDYQLGVKQTTVSLYADDLVDQWEQSWTDQDGLEGALTFEPGTERTEITVIITAETEFEAGGSIDTSRYEEIQLPSNTN</sequence>
<comment type="caution">
    <text evidence="1">The sequence shown here is derived from an EMBL/GenBank/DDBJ whole genome shotgun (WGS) entry which is preliminary data.</text>
</comment>
<proteinExistence type="predicted"/>
<accession>A0A482TG66</accession>
<evidence type="ECO:0000313" key="2">
    <source>
        <dbReference type="Proteomes" id="UP000294028"/>
    </source>
</evidence>
<evidence type="ECO:0000313" key="1">
    <source>
        <dbReference type="EMBL" id="RYJ15406.1"/>
    </source>
</evidence>
<organism evidence="1 2">
    <name type="scientific">Halogeometricum borinquense</name>
    <dbReference type="NCBI Taxonomy" id="60847"/>
    <lineage>
        <taxon>Archaea</taxon>
        <taxon>Methanobacteriati</taxon>
        <taxon>Methanobacteriota</taxon>
        <taxon>Stenosarchaea group</taxon>
        <taxon>Halobacteria</taxon>
        <taxon>Halobacteriales</taxon>
        <taxon>Haloferacaceae</taxon>
        <taxon>Halogeometricum</taxon>
    </lineage>
</organism>
<protein>
    <submittedName>
        <fullName evidence="1">Uncharacterized protein</fullName>
    </submittedName>
</protein>
<dbReference type="AlphaFoldDB" id="A0A482TG66"/>
<name>A0A482TG66_9EURY</name>